<evidence type="ECO:0000313" key="2">
    <source>
        <dbReference type="Proteomes" id="UP000075881"/>
    </source>
</evidence>
<dbReference type="EnsemblMetazoa" id="ACHR014144-RA">
    <property type="protein sequence ID" value="ACHR014144-PA"/>
    <property type="gene ID" value="ACHR014144"/>
</dbReference>
<dbReference type="AlphaFoldDB" id="A0A182KI49"/>
<reference evidence="2" key="1">
    <citation type="submission" date="2013-03" db="EMBL/GenBank/DDBJ databases">
        <title>The Genome Sequence of Anopheles christyi ACHKN1017.</title>
        <authorList>
            <consortium name="The Broad Institute Genomics Platform"/>
            <person name="Neafsey D.E."/>
            <person name="Besansky N."/>
            <person name="Walker B."/>
            <person name="Young S.K."/>
            <person name="Zeng Q."/>
            <person name="Gargeya S."/>
            <person name="Fitzgerald M."/>
            <person name="Haas B."/>
            <person name="Abouelleil A."/>
            <person name="Allen A.W."/>
            <person name="Alvarado L."/>
            <person name="Arachchi H.M."/>
            <person name="Berlin A.M."/>
            <person name="Chapman S.B."/>
            <person name="Gainer-Dewar J."/>
            <person name="Goldberg J."/>
            <person name="Griggs A."/>
            <person name="Gujja S."/>
            <person name="Hansen M."/>
            <person name="Howarth C."/>
            <person name="Imamovic A."/>
            <person name="Ireland A."/>
            <person name="Larimer J."/>
            <person name="McCowan C."/>
            <person name="Murphy C."/>
            <person name="Pearson M."/>
            <person name="Poon T.W."/>
            <person name="Priest M."/>
            <person name="Roberts A."/>
            <person name="Saif S."/>
            <person name="Shea T."/>
            <person name="Sisk P."/>
            <person name="Sykes S."/>
            <person name="Wortman J."/>
            <person name="Nusbaum C."/>
            <person name="Birren B."/>
        </authorList>
    </citation>
    <scope>NUCLEOTIDE SEQUENCE [LARGE SCALE GENOMIC DNA]</scope>
    <source>
        <strain evidence="2">ACHKN1017</strain>
    </source>
</reference>
<proteinExistence type="predicted"/>
<evidence type="ECO:0000313" key="1">
    <source>
        <dbReference type="EnsemblMetazoa" id="ACHR014144-PA"/>
    </source>
</evidence>
<keyword evidence="2" id="KW-1185">Reference proteome</keyword>
<protein>
    <submittedName>
        <fullName evidence="1">Uncharacterized protein</fullName>
    </submittedName>
</protein>
<accession>A0A182KI49</accession>
<dbReference type="VEuPathDB" id="VectorBase:ACHR014144"/>
<dbReference type="Proteomes" id="UP000075881">
    <property type="component" value="Unassembled WGS sequence"/>
</dbReference>
<organism evidence="1 2">
    <name type="scientific">Anopheles christyi</name>
    <dbReference type="NCBI Taxonomy" id="43041"/>
    <lineage>
        <taxon>Eukaryota</taxon>
        <taxon>Metazoa</taxon>
        <taxon>Ecdysozoa</taxon>
        <taxon>Arthropoda</taxon>
        <taxon>Hexapoda</taxon>
        <taxon>Insecta</taxon>
        <taxon>Pterygota</taxon>
        <taxon>Neoptera</taxon>
        <taxon>Endopterygota</taxon>
        <taxon>Diptera</taxon>
        <taxon>Nematocera</taxon>
        <taxon>Culicoidea</taxon>
        <taxon>Culicidae</taxon>
        <taxon>Anophelinae</taxon>
        <taxon>Anopheles</taxon>
    </lineage>
</organism>
<name>A0A182KI49_9DIPT</name>
<sequence>MAAMLLERANNVQEELLRILLLLGGEVRMSLTDQCFEHGWCYATSAGVRCVQTILRENAVPSAAQSRAQLCHLHIKIIGRIGREAIENRLRTIDEPSNKVRNGKQHLHYTVQIARVAQVLHTGVSRPSDRFQLTSALAQNSPLADSLVQIQLQLNHGLFRLLQLSHINPPVSQMLHQVWIFHHIVFAVAVDITLSIGRNRS</sequence>
<reference evidence="1" key="2">
    <citation type="submission" date="2020-05" db="UniProtKB">
        <authorList>
            <consortium name="EnsemblMetazoa"/>
        </authorList>
    </citation>
    <scope>IDENTIFICATION</scope>
    <source>
        <strain evidence="1">ACHKN1017</strain>
    </source>
</reference>